<keyword evidence="6 8" id="KW-0472">Membrane</keyword>
<accession>A0A7X0RVF7</accession>
<comment type="subcellular location">
    <subcellularLocation>
        <location evidence="1">Membrane</location>
    </subcellularLocation>
</comment>
<reference evidence="10 11" key="1">
    <citation type="submission" date="2020-08" db="EMBL/GenBank/DDBJ databases">
        <title>Cohnella phylogeny.</title>
        <authorList>
            <person name="Dunlap C."/>
        </authorList>
    </citation>
    <scope>NUCLEOTIDE SEQUENCE [LARGE SCALE GENOMIC DNA]</scope>
    <source>
        <strain evidence="10 11">DSM 28246</strain>
    </source>
</reference>
<protein>
    <submittedName>
        <fullName evidence="10">FtsQ-type POTRA domain-containing protein</fullName>
    </submittedName>
</protein>
<evidence type="ECO:0000256" key="1">
    <source>
        <dbReference type="ARBA" id="ARBA00004370"/>
    </source>
</evidence>
<keyword evidence="3" id="KW-0132">Cell division</keyword>
<evidence type="ECO:0000256" key="6">
    <source>
        <dbReference type="ARBA" id="ARBA00023136"/>
    </source>
</evidence>
<evidence type="ECO:0000256" key="2">
    <source>
        <dbReference type="ARBA" id="ARBA00022475"/>
    </source>
</evidence>
<dbReference type="Gene3D" id="3.10.20.310">
    <property type="entry name" value="membrane protein fhac"/>
    <property type="match status" value="1"/>
</dbReference>
<organism evidence="10 11">
    <name type="scientific">Cohnella nanjingensis</name>
    <dbReference type="NCBI Taxonomy" id="1387779"/>
    <lineage>
        <taxon>Bacteria</taxon>
        <taxon>Bacillati</taxon>
        <taxon>Bacillota</taxon>
        <taxon>Bacilli</taxon>
        <taxon>Bacillales</taxon>
        <taxon>Paenibacillaceae</taxon>
        <taxon>Cohnella</taxon>
    </lineage>
</organism>
<keyword evidence="5 8" id="KW-1133">Transmembrane helix</keyword>
<dbReference type="PROSITE" id="PS51779">
    <property type="entry name" value="POTRA"/>
    <property type="match status" value="1"/>
</dbReference>
<evidence type="ECO:0000259" key="9">
    <source>
        <dbReference type="PROSITE" id="PS51779"/>
    </source>
</evidence>
<dbReference type="Pfam" id="PF03799">
    <property type="entry name" value="FtsQ_DivIB_C"/>
    <property type="match status" value="1"/>
</dbReference>
<proteinExistence type="predicted"/>
<dbReference type="Proteomes" id="UP000547209">
    <property type="component" value="Unassembled WGS sequence"/>
</dbReference>
<evidence type="ECO:0000313" key="11">
    <source>
        <dbReference type="Proteomes" id="UP000547209"/>
    </source>
</evidence>
<dbReference type="GO" id="GO:0005886">
    <property type="term" value="C:plasma membrane"/>
    <property type="evidence" value="ECO:0007669"/>
    <property type="project" value="TreeGrafter"/>
</dbReference>
<evidence type="ECO:0000256" key="7">
    <source>
        <dbReference type="ARBA" id="ARBA00023306"/>
    </source>
</evidence>
<evidence type="ECO:0000256" key="5">
    <source>
        <dbReference type="ARBA" id="ARBA00022989"/>
    </source>
</evidence>
<dbReference type="InterPro" id="IPR034746">
    <property type="entry name" value="POTRA"/>
</dbReference>
<evidence type="ECO:0000256" key="8">
    <source>
        <dbReference type="SAM" id="Phobius"/>
    </source>
</evidence>
<dbReference type="AlphaFoldDB" id="A0A7X0RVF7"/>
<evidence type="ECO:0000313" key="10">
    <source>
        <dbReference type="EMBL" id="MBB6673216.1"/>
    </source>
</evidence>
<evidence type="ECO:0000256" key="4">
    <source>
        <dbReference type="ARBA" id="ARBA00022692"/>
    </source>
</evidence>
<evidence type="ECO:0000256" key="3">
    <source>
        <dbReference type="ARBA" id="ARBA00022618"/>
    </source>
</evidence>
<dbReference type="PANTHER" id="PTHR37820">
    <property type="entry name" value="CELL DIVISION PROTEIN DIVIB"/>
    <property type="match status" value="1"/>
</dbReference>
<dbReference type="PANTHER" id="PTHR37820:SF1">
    <property type="entry name" value="CELL DIVISION PROTEIN FTSQ"/>
    <property type="match status" value="1"/>
</dbReference>
<dbReference type="RefSeq" id="WP_185671071.1">
    <property type="nucleotide sequence ID" value="NZ_JACJVP010000035.1"/>
</dbReference>
<gene>
    <name evidence="10" type="ORF">H7C19_21305</name>
</gene>
<name>A0A7X0RVF7_9BACL</name>
<dbReference type="Pfam" id="PF08478">
    <property type="entry name" value="POTRA_1"/>
    <property type="match status" value="1"/>
</dbReference>
<keyword evidence="4 8" id="KW-0812">Transmembrane</keyword>
<dbReference type="GO" id="GO:0051301">
    <property type="term" value="P:cell division"/>
    <property type="evidence" value="ECO:0007669"/>
    <property type="project" value="UniProtKB-KW"/>
</dbReference>
<dbReference type="Gene3D" id="3.40.50.10960">
    <property type="match status" value="1"/>
</dbReference>
<keyword evidence="2" id="KW-1003">Cell membrane</keyword>
<dbReference type="EMBL" id="JACJVP010000035">
    <property type="protein sequence ID" value="MBB6673216.1"/>
    <property type="molecule type" value="Genomic_DNA"/>
</dbReference>
<keyword evidence="11" id="KW-1185">Reference proteome</keyword>
<feature type="domain" description="POTRA" evidence="9">
    <location>
        <begin position="43"/>
        <end position="111"/>
    </location>
</feature>
<feature type="transmembrane region" description="Helical" evidence="8">
    <location>
        <begin position="21"/>
        <end position="38"/>
    </location>
</feature>
<dbReference type="InterPro" id="IPR005548">
    <property type="entry name" value="Cell_div_FtsQ/DivIB_C"/>
</dbReference>
<dbReference type="InterPro" id="IPR050487">
    <property type="entry name" value="FtsQ_DivIB"/>
</dbReference>
<comment type="caution">
    <text evidence="10">The sequence shown here is derived from an EMBL/GenBank/DDBJ whole genome shotgun (WGS) entry which is preliminary data.</text>
</comment>
<sequence>MTERIPAIKREPAERRRGGKLLWIVIALFVIVLVVLFFRSSLSRITDIEVTGNAYATRAEIEQALGVQAGDSFFSPSAKTLERRVEQLQSVHLAQAKKRFPGKLTIEVQEYAPVAVELDGSGKLGLVLENGLVLPAKEGTALPNKPVLAGWKADDPQRLALCQVLGKIQEGQLSDLSQISPDPSKAYPDRIKLYTRSRFEVITTVGKLGEKIPILNELVENREPGQVVMLDSDTYRPYSAQNAS</sequence>
<keyword evidence="7" id="KW-0131">Cell cycle</keyword>
<dbReference type="InterPro" id="IPR013685">
    <property type="entry name" value="POTRA_FtsQ_type"/>
</dbReference>